<dbReference type="AlphaFoldDB" id="A0A1M2VTA0"/>
<reference evidence="2 3" key="1">
    <citation type="submission" date="2016-10" db="EMBL/GenBank/DDBJ databases">
        <title>Genome sequence of the basidiomycete white-rot fungus Trametes pubescens.</title>
        <authorList>
            <person name="Makela M.R."/>
            <person name="Granchi Z."/>
            <person name="Peng M."/>
            <person name="De Vries R.P."/>
            <person name="Grigoriev I."/>
            <person name="Riley R."/>
            <person name="Hilden K."/>
        </authorList>
    </citation>
    <scope>NUCLEOTIDE SEQUENCE [LARGE SCALE GENOMIC DNA]</scope>
    <source>
        <strain evidence="2 3">FBCC735</strain>
    </source>
</reference>
<organism evidence="2 3">
    <name type="scientific">Trametes pubescens</name>
    <name type="common">White-rot fungus</name>
    <dbReference type="NCBI Taxonomy" id="154538"/>
    <lineage>
        <taxon>Eukaryota</taxon>
        <taxon>Fungi</taxon>
        <taxon>Dikarya</taxon>
        <taxon>Basidiomycota</taxon>
        <taxon>Agaricomycotina</taxon>
        <taxon>Agaricomycetes</taxon>
        <taxon>Polyporales</taxon>
        <taxon>Polyporaceae</taxon>
        <taxon>Trametes</taxon>
    </lineage>
</organism>
<name>A0A1M2VTA0_TRAPU</name>
<gene>
    <name evidence="2" type="ORF">TRAPUB_12645</name>
</gene>
<dbReference type="OrthoDB" id="2758622at2759"/>
<accession>A0A1M2VTA0</accession>
<sequence length="246" mass="26679">MSDDEFTQHELHPSSPPPWDGAVWDHGSQPLWDDDASQTLWVPSPPHTLAQLPSAASPRLTLPPIGFSASPTCVPVGRPSPESSDEAAPTASSCGAHSGVSPLALHSQRLCSSSHAEPPASSNETDLGWQSVREVRPTRRAALDSGRRTSNLYVAGGILDSQTSDSQYLGWKEENIEINLSSDCSEVEAADMGSPIVDTSSQELARVRIELANTRRQLYEYVGRWALARTHISRLDWQLSGGTFRV</sequence>
<evidence type="ECO:0000256" key="1">
    <source>
        <dbReference type="SAM" id="MobiDB-lite"/>
    </source>
</evidence>
<dbReference type="EMBL" id="MNAD01000730">
    <property type="protein sequence ID" value="OJT10833.1"/>
    <property type="molecule type" value="Genomic_DNA"/>
</dbReference>
<keyword evidence="3" id="KW-1185">Reference proteome</keyword>
<protein>
    <submittedName>
        <fullName evidence="2">Uncharacterized protein</fullName>
    </submittedName>
</protein>
<feature type="compositionally biased region" description="Polar residues" evidence="1">
    <location>
        <begin position="109"/>
        <end position="125"/>
    </location>
</feature>
<evidence type="ECO:0000313" key="3">
    <source>
        <dbReference type="Proteomes" id="UP000184267"/>
    </source>
</evidence>
<feature type="region of interest" description="Disordered" evidence="1">
    <location>
        <begin position="1"/>
        <end position="38"/>
    </location>
</feature>
<dbReference type="Proteomes" id="UP000184267">
    <property type="component" value="Unassembled WGS sequence"/>
</dbReference>
<proteinExistence type="predicted"/>
<feature type="region of interest" description="Disordered" evidence="1">
    <location>
        <begin position="73"/>
        <end position="133"/>
    </location>
</feature>
<evidence type="ECO:0000313" key="2">
    <source>
        <dbReference type="EMBL" id="OJT10833.1"/>
    </source>
</evidence>
<comment type="caution">
    <text evidence="2">The sequence shown here is derived from an EMBL/GenBank/DDBJ whole genome shotgun (WGS) entry which is preliminary data.</text>
</comment>
<feature type="compositionally biased region" description="Basic and acidic residues" evidence="1">
    <location>
        <begin position="1"/>
        <end position="12"/>
    </location>
</feature>